<evidence type="ECO:0000313" key="3">
    <source>
        <dbReference type="Proteomes" id="UP001215598"/>
    </source>
</evidence>
<accession>A0AAD7J7D6</accession>
<comment type="caution">
    <text evidence="2">The sequence shown here is derived from an EMBL/GenBank/DDBJ whole genome shotgun (WGS) entry which is preliminary data.</text>
</comment>
<proteinExistence type="predicted"/>
<organism evidence="2 3">
    <name type="scientific">Mycena metata</name>
    <dbReference type="NCBI Taxonomy" id="1033252"/>
    <lineage>
        <taxon>Eukaryota</taxon>
        <taxon>Fungi</taxon>
        <taxon>Dikarya</taxon>
        <taxon>Basidiomycota</taxon>
        <taxon>Agaricomycotina</taxon>
        <taxon>Agaricomycetes</taxon>
        <taxon>Agaricomycetidae</taxon>
        <taxon>Agaricales</taxon>
        <taxon>Marasmiineae</taxon>
        <taxon>Mycenaceae</taxon>
        <taxon>Mycena</taxon>
    </lineage>
</organism>
<name>A0AAD7J7D6_9AGAR</name>
<dbReference type="AlphaFoldDB" id="A0AAD7J7D6"/>
<dbReference type="Proteomes" id="UP001215598">
    <property type="component" value="Unassembled WGS sequence"/>
</dbReference>
<dbReference type="EMBL" id="JARKIB010000041">
    <property type="protein sequence ID" value="KAJ7758607.1"/>
    <property type="molecule type" value="Genomic_DNA"/>
</dbReference>
<keyword evidence="3" id="KW-1185">Reference proteome</keyword>
<reference evidence="2" key="1">
    <citation type="submission" date="2023-03" db="EMBL/GenBank/DDBJ databases">
        <title>Massive genome expansion in bonnet fungi (Mycena s.s.) driven by repeated elements and novel gene families across ecological guilds.</title>
        <authorList>
            <consortium name="Lawrence Berkeley National Laboratory"/>
            <person name="Harder C.B."/>
            <person name="Miyauchi S."/>
            <person name="Viragh M."/>
            <person name="Kuo A."/>
            <person name="Thoen E."/>
            <person name="Andreopoulos B."/>
            <person name="Lu D."/>
            <person name="Skrede I."/>
            <person name="Drula E."/>
            <person name="Henrissat B."/>
            <person name="Morin E."/>
            <person name="Kohler A."/>
            <person name="Barry K."/>
            <person name="LaButti K."/>
            <person name="Morin E."/>
            <person name="Salamov A."/>
            <person name="Lipzen A."/>
            <person name="Mereny Z."/>
            <person name="Hegedus B."/>
            <person name="Baldrian P."/>
            <person name="Stursova M."/>
            <person name="Weitz H."/>
            <person name="Taylor A."/>
            <person name="Grigoriev I.V."/>
            <person name="Nagy L.G."/>
            <person name="Martin F."/>
            <person name="Kauserud H."/>
        </authorList>
    </citation>
    <scope>NUCLEOTIDE SEQUENCE</scope>
    <source>
        <strain evidence="2">CBHHK182m</strain>
    </source>
</reference>
<evidence type="ECO:0000256" key="1">
    <source>
        <dbReference type="SAM" id="MobiDB-lite"/>
    </source>
</evidence>
<protein>
    <submittedName>
        <fullName evidence="2">Uncharacterized protein</fullName>
    </submittedName>
</protein>
<gene>
    <name evidence="2" type="ORF">B0H16DRAFT_1820564</name>
</gene>
<evidence type="ECO:0000313" key="2">
    <source>
        <dbReference type="EMBL" id="KAJ7758607.1"/>
    </source>
</evidence>
<feature type="region of interest" description="Disordered" evidence="1">
    <location>
        <begin position="23"/>
        <end position="55"/>
    </location>
</feature>
<sequence>MDARRPFQLIHVYATARHAVLPTEKTKRTAELDLPPTRTSGTTPPRPRSKGLLSATPMTDRQIAHAQKTRRTTPKPAEMLVGIRTMTCVGKVERRKPRPPTLKTSWTQMTFTTPYEHNLRGRGKVPLQRYNCCRLPLRDFDVPLPLPTLPLVTAAICHIAAASRQPLT</sequence>
<feature type="non-terminal residue" evidence="2">
    <location>
        <position position="1"/>
    </location>
</feature>